<protein>
    <submittedName>
        <fullName evidence="2">Uncharacterized protein</fullName>
    </submittedName>
</protein>
<organism evidence="2 3">
    <name type="scientific">Neonectria ditissima</name>
    <dbReference type="NCBI Taxonomy" id="78410"/>
    <lineage>
        <taxon>Eukaryota</taxon>
        <taxon>Fungi</taxon>
        <taxon>Dikarya</taxon>
        <taxon>Ascomycota</taxon>
        <taxon>Pezizomycotina</taxon>
        <taxon>Sordariomycetes</taxon>
        <taxon>Hypocreomycetidae</taxon>
        <taxon>Hypocreales</taxon>
        <taxon>Nectriaceae</taxon>
        <taxon>Neonectria</taxon>
    </lineage>
</organism>
<dbReference type="EMBL" id="LKCW01000181">
    <property type="protein sequence ID" value="KPM36988.1"/>
    <property type="molecule type" value="Genomic_DNA"/>
</dbReference>
<reference evidence="2 3" key="1">
    <citation type="submission" date="2015-09" db="EMBL/GenBank/DDBJ databases">
        <title>Draft genome of a European isolate of the apple canker pathogen Neonectria ditissima.</title>
        <authorList>
            <person name="Gomez-Cortecero A."/>
            <person name="Harrison R.J."/>
            <person name="Armitage A.D."/>
        </authorList>
    </citation>
    <scope>NUCLEOTIDE SEQUENCE [LARGE SCALE GENOMIC DNA]</scope>
    <source>
        <strain evidence="2 3">R09/05</strain>
    </source>
</reference>
<name>A0A0N8H5S5_9HYPO</name>
<keyword evidence="3" id="KW-1185">Reference proteome</keyword>
<evidence type="ECO:0000256" key="1">
    <source>
        <dbReference type="SAM" id="MobiDB-lite"/>
    </source>
</evidence>
<sequence>MGPAPQVDDRGANGLAIARNSPSAGQDPDDTPCKQDSPPGFRWPRLRRHGWTPSATTSCTDMGEVVIMQVPASRGATHFVLHQHFTSDARPP</sequence>
<gene>
    <name evidence="2" type="ORF">AK830_g9580</name>
</gene>
<proteinExistence type="predicted"/>
<dbReference type="Proteomes" id="UP000050424">
    <property type="component" value="Unassembled WGS sequence"/>
</dbReference>
<dbReference type="AlphaFoldDB" id="A0A0N8H5S5"/>
<comment type="caution">
    <text evidence="2">The sequence shown here is derived from an EMBL/GenBank/DDBJ whole genome shotgun (WGS) entry which is preliminary data.</text>
</comment>
<evidence type="ECO:0000313" key="2">
    <source>
        <dbReference type="EMBL" id="KPM36988.1"/>
    </source>
</evidence>
<accession>A0A0N8H5S5</accession>
<feature type="region of interest" description="Disordered" evidence="1">
    <location>
        <begin position="1"/>
        <end position="55"/>
    </location>
</feature>
<evidence type="ECO:0000313" key="3">
    <source>
        <dbReference type="Proteomes" id="UP000050424"/>
    </source>
</evidence>